<organism evidence="2 3">
    <name type="scientific">Desulfotignum phosphitoxidans DSM 13687</name>
    <dbReference type="NCBI Taxonomy" id="1286635"/>
    <lineage>
        <taxon>Bacteria</taxon>
        <taxon>Pseudomonadati</taxon>
        <taxon>Thermodesulfobacteriota</taxon>
        <taxon>Desulfobacteria</taxon>
        <taxon>Desulfobacterales</taxon>
        <taxon>Desulfobacteraceae</taxon>
        <taxon>Desulfotignum</taxon>
    </lineage>
</organism>
<sequence length="185" mass="20730">MEPDKFRESRQEINRMCKNVHALIDQKALEESKQGYEKVNEQLKILKPQAEGEIQKRSVKNLGIKLKNLSTLIHKLKPKPGARKAGKTGIVWDEARLAELNPVFLEKILHNIGTDENATVCLGTTGKGIRPNYQIHFSDKTLTAYSGASHKPNQKPGADHTKNISPPFSRAIIETALTQNSQKEQ</sequence>
<accession>S0FRA3</accession>
<dbReference type="AlphaFoldDB" id="S0FRA3"/>
<evidence type="ECO:0000313" key="2">
    <source>
        <dbReference type="EMBL" id="EMS77200.1"/>
    </source>
</evidence>
<keyword evidence="3" id="KW-1185">Reference proteome</keyword>
<name>S0FRA3_9BACT</name>
<dbReference type="EMBL" id="APJX01000020">
    <property type="protein sequence ID" value="EMS77200.1"/>
    <property type="molecule type" value="Genomic_DNA"/>
</dbReference>
<evidence type="ECO:0000256" key="1">
    <source>
        <dbReference type="SAM" id="MobiDB-lite"/>
    </source>
</evidence>
<reference evidence="2 3" key="1">
    <citation type="journal article" date="2013" name="Genome Announc.">
        <title>Draft Genome Sequence of Desulfotignum phosphitoxidans DSM 13687 Strain FiPS-3.</title>
        <authorList>
            <person name="Poehlein A."/>
            <person name="Daniel R."/>
            <person name="Simeonova D.D."/>
        </authorList>
    </citation>
    <scope>NUCLEOTIDE SEQUENCE [LARGE SCALE GENOMIC DNA]</scope>
    <source>
        <strain evidence="2 3">DSM 13687</strain>
    </source>
</reference>
<dbReference type="Proteomes" id="UP000014216">
    <property type="component" value="Unassembled WGS sequence"/>
</dbReference>
<feature type="region of interest" description="Disordered" evidence="1">
    <location>
        <begin position="145"/>
        <end position="168"/>
    </location>
</feature>
<gene>
    <name evidence="2" type="ORF">Dpo_20c00060</name>
</gene>
<protein>
    <submittedName>
        <fullName evidence="2">Uncharacterized protein</fullName>
    </submittedName>
</protein>
<evidence type="ECO:0000313" key="3">
    <source>
        <dbReference type="Proteomes" id="UP000014216"/>
    </source>
</evidence>
<dbReference type="RefSeq" id="WP_006968789.1">
    <property type="nucleotide sequence ID" value="NZ_APJX01000020.1"/>
</dbReference>
<dbReference type="OrthoDB" id="5417978at2"/>
<proteinExistence type="predicted"/>
<comment type="caution">
    <text evidence="2">The sequence shown here is derived from an EMBL/GenBank/DDBJ whole genome shotgun (WGS) entry which is preliminary data.</text>
</comment>